<keyword evidence="2" id="KW-1185">Reference proteome</keyword>
<sequence>MSYGTSVALQAAIYQHLLADPALAALVGADIYDAVPSGLVPSLYVSLGPETVMPAGDKTAEGARHRFTVSVVSDGGGFLDAKAVAVAVSDALHGAKPALQRGTVVQMRFLKATAKRVGAGAKRRVDLRFEALVEDD</sequence>
<dbReference type="InterPro" id="IPR021508">
    <property type="entry name" value="Gp17-like"/>
</dbReference>
<gene>
    <name evidence="1" type="ORF">SAMN04488094_101699</name>
</gene>
<name>A0A1I1EDZ4_9RHOB</name>
<dbReference type="EMBL" id="FOLG01000001">
    <property type="protein sequence ID" value="SFB83548.1"/>
    <property type="molecule type" value="Genomic_DNA"/>
</dbReference>
<dbReference type="Gene3D" id="3.30.2000.30">
    <property type="match status" value="1"/>
</dbReference>
<evidence type="ECO:0008006" key="3">
    <source>
        <dbReference type="Google" id="ProtNLM"/>
    </source>
</evidence>
<dbReference type="STRING" id="441112.SAMN04488094_101699"/>
<evidence type="ECO:0000313" key="1">
    <source>
        <dbReference type="EMBL" id="SFB83548.1"/>
    </source>
</evidence>
<evidence type="ECO:0000313" key="2">
    <source>
        <dbReference type="Proteomes" id="UP000198728"/>
    </source>
</evidence>
<proteinExistence type="predicted"/>
<organism evidence="1 2">
    <name type="scientific">Tropicimonas isoalkanivorans</name>
    <dbReference type="NCBI Taxonomy" id="441112"/>
    <lineage>
        <taxon>Bacteria</taxon>
        <taxon>Pseudomonadati</taxon>
        <taxon>Pseudomonadota</taxon>
        <taxon>Alphaproteobacteria</taxon>
        <taxon>Rhodobacterales</taxon>
        <taxon>Roseobacteraceae</taxon>
        <taxon>Tropicimonas</taxon>
    </lineage>
</organism>
<accession>A0A1I1EDZ4</accession>
<dbReference type="Proteomes" id="UP000198728">
    <property type="component" value="Unassembled WGS sequence"/>
</dbReference>
<dbReference type="RefSeq" id="WP_093359246.1">
    <property type="nucleotide sequence ID" value="NZ_FOLG01000001.1"/>
</dbReference>
<dbReference type="OrthoDB" id="7644395at2"/>
<dbReference type="Pfam" id="PF11367">
    <property type="entry name" value="Tail_completion_gp17"/>
    <property type="match status" value="1"/>
</dbReference>
<protein>
    <recommendedName>
        <fullName evidence="3">Gene transfer agent protein</fullName>
    </recommendedName>
</protein>
<dbReference type="InterPro" id="IPR053745">
    <property type="entry name" value="Viral_Tail_Comp_sf"/>
</dbReference>
<dbReference type="AlphaFoldDB" id="A0A1I1EDZ4"/>
<reference evidence="1 2" key="1">
    <citation type="submission" date="2016-10" db="EMBL/GenBank/DDBJ databases">
        <authorList>
            <person name="de Groot N.N."/>
        </authorList>
    </citation>
    <scope>NUCLEOTIDE SEQUENCE [LARGE SCALE GENOMIC DNA]</scope>
    <source>
        <strain evidence="1 2">DSM 19548</strain>
    </source>
</reference>